<dbReference type="PANTHER" id="PTHR28079:SF1">
    <property type="entry name" value="RNA POLYMERASE I-SPECIFIC TRANSCRIPTION INITIATION FACTOR RRN5"/>
    <property type="match status" value="1"/>
</dbReference>
<protein>
    <submittedName>
        <fullName evidence="2">Uncharacterized protein</fullName>
    </submittedName>
</protein>
<name>A0A9W9DXQ4_9AGAR</name>
<evidence type="ECO:0000313" key="2">
    <source>
        <dbReference type="EMBL" id="KAJ4491381.1"/>
    </source>
</evidence>
<dbReference type="AlphaFoldDB" id="A0A9W9DXQ4"/>
<dbReference type="EMBL" id="JANVFS010000006">
    <property type="protein sequence ID" value="KAJ4491381.1"/>
    <property type="molecule type" value="Genomic_DNA"/>
</dbReference>
<sequence length="538" mass="60663">MQDENQTDKARDMDVNQRQEHSELLESIFCVRDEQSDEDVSLLDWSTDEKERFFAALCSHSALRPDLIAESIGTKNVAQVCVYLFALEDAVGNCDTGPLRPDLEIAMEVTDEWLEAEEEQAAFLRDIELAWGTDLGSQDHDTSEPADANLTSMRNDALKTLTVDHCKVIDKIFRQEGTSSGIPSLPVPETEPEWAAEVSPAERRRLKKRLHMRRKRAEIAGTDIVTDAQRLQRGRKRKAVGSPPYTPSQVNSESEEGSEFEDRHKKRRRKRGLTREQKVLETFIELEIDAAVCHNQGLDLFHLHPLGRLLTRRRDTSQATTTVSAISLHTIRLLGVMLSDYVTRVVHRAIVLGEQEILFKGGRKVWRHENDDVSLYKIYPETIKKAVTMLGYPTTKAQAFEHLCGEDTCSDDGDNSADQEGNVQVDGDNQADQEGNDQLESEEGVEESDDSLGNGSPLSLLASSPLLSHFELNPPFIRFPTSTSVDSESLIPLETDEELLNEELAEEEILDQRDQALEKIHQDELWASHKHNIAAFQQ</sequence>
<feature type="compositionally biased region" description="Acidic residues" evidence="1">
    <location>
        <begin position="429"/>
        <end position="450"/>
    </location>
</feature>
<comment type="caution">
    <text evidence="2">The sequence shown here is derived from an EMBL/GenBank/DDBJ whole genome shotgun (WGS) entry which is preliminary data.</text>
</comment>
<reference evidence="2" key="1">
    <citation type="submission" date="2022-08" db="EMBL/GenBank/DDBJ databases">
        <authorList>
            <consortium name="DOE Joint Genome Institute"/>
            <person name="Min B."/>
            <person name="Riley R."/>
            <person name="Sierra-Patev S."/>
            <person name="Naranjo-Ortiz M."/>
            <person name="Looney B."/>
            <person name="Konkel Z."/>
            <person name="Slot J.C."/>
            <person name="Sakamoto Y."/>
            <person name="Steenwyk J.L."/>
            <person name="Rokas A."/>
            <person name="Carro J."/>
            <person name="Camarero S."/>
            <person name="Ferreira P."/>
            <person name="Molpeceres G."/>
            <person name="Ruiz-Duenas F.J."/>
            <person name="Serrano A."/>
            <person name="Henrissat B."/>
            <person name="Drula E."/>
            <person name="Hughes K.W."/>
            <person name="Mata J.L."/>
            <person name="Ishikawa N.K."/>
            <person name="Vargas-Isla R."/>
            <person name="Ushijima S."/>
            <person name="Smith C.A."/>
            <person name="Ahrendt S."/>
            <person name="Andreopoulos W."/>
            <person name="He G."/>
            <person name="Labutti K."/>
            <person name="Lipzen A."/>
            <person name="Ng V."/>
            <person name="Sandor L."/>
            <person name="Barry K."/>
            <person name="Martinez A.T."/>
            <person name="Xiao Y."/>
            <person name="Gibbons J.G."/>
            <person name="Terashima K."/>
            <person name="Hibbett D.S."/>
            <person name="Grigoriev I.V."/>
        </authorList>
    </citation>
    <scope>NUCLEOTIDE SEQUENCE</scope>
    <source>
        <strain evidence="2">Sp2 HRB7682 ss15</strain>
    </source>
</reference>
<dbReference type="Proteomes" id="UP001150238">
    <property type="component" value="Unassembled WGS sequence"/>
</dbReference>
<evidence type="ECO:0000313" key="3">
    <source>
        <dbReference type="Proteomes" id="UP001150238"/>
    </source>
</evidence>
<organism evidence="2 3">
    <name type="scientific">Lentinula lateritia</name>
    <dbReference type="NCBI Taxonomy" id="40482"/>
    <lineage>
        <taxon>Eukaryota</taxon>
        <taxon>Fungi</taxon>
        <taxon>Dikarya</taxon>
        <taxon>Basidiomycota</taxon>
        <taxon>Agaricomycotina</taxon>
        <taxon>Agaricomycetes</taxon>
        <taxon>Agaricomycetidae</taxon>
        <taxon>Agaricales</taxon>
        <taxon>Marasmiineae</taxon>
        <taxon>Omphalotaceae</taxon>
        <taxon>Lentinula</taxon>
    </lineage>
</organism>
<dbReference type="GO" id="GO:0000182">
    <property type="term" value="F:rDNA binding"/>
    <property type="evidence" value="ECO:0007669"/>
    <property type="project" value="TreeGrafter"/>
</dbReference>
<dbReference type="GO" id="GO:0006361">
    <property type="term" value="P:transcription initiation at RNA polymerase I promoter"/>
    <property type="evidence" value="ECO:0007669"/>
    <property type="project" value="TreeGrafter"/>
</dbReference>
<dbReference type="GO" id="GO:0001181">
    <property type="term" value="F:RNA polymerase I general transcription initiation factor activity"/>
    <property type="evidence" value="ECO:0007669"/>
    <property type="project" value="TreeGrafter"/>
</dbReference>
<feature type="region of interest" description="Disordered" evidence="1">
    <location>
        <begin position="410"/>
        <end position="457"/>
    </location>
</feature>
<dbReference type="GO" id="GO:0042790">
    <property type="term" value="P:nucleolar large rRNA transcription by RNA polymerase I"/>
    <property type="evidence" value="ECO:0007669"/>
    <property type="project" value="InterPro"/>
</dbReference>
<dbReference type="GO" id="GO:0000500">
    <property type="term" value="C:RNA polymerase I upstream activating factor complex"/>
    <property type="evidence" value="ECO:0007669"/>
    <property type="project" value="InterPro"/>
</dbReference>
<evidence type="ECO:0000256" key="1">
    <source>
        <dbReference type="SAM" id="MobiDB-lite"/>
    </source>
</evidence>
<proteinExistence type="predicted"/>
<dbReference type="InterPro" id="IPR039601">
    <property type="entry name" value="Rrn5"/>
</dbReference>
<dbReference type="PANTHER" id="PTHR28079">
    <property type="entry name" value="RNA POLYMERASE I-SPECIFIC TRANSCRIPTION INITIATION FACTOR RRN5"/>
    <property type="match status" value="1"/>
</dbReference>
<feature type="region of interest" description="Disordered" evidence="1">
    <location>
        <begin position="177"/>
        <end position="200"/>
    </location>
</feature>
<reference evidence="2" key="2">
    <citation type="journal article" date="2023" name="Proc. Natl. Acad. Sci. U.S.A.">
        <title>A global phylogenomic analysis of the shiitake genus Lentinula.</title>
        <authorList>
            <person name="Sierra-Patev S."/>
            <person name="Min B."/>
            <person name="Naranjo-Ortiz M."/>
            <person name="Looney B."/>
            <person name="Konkel Z."/>
            <person name="Slot J.C."/>
            <person name="Sakamoto Y."/>
            <person name="Steenwyk J.L."/>
            <person name="Rokas A."/>
            <person name="Carro J."/>
            <person name="Camarero S."/>
            <person name="Ferreira P."/>
            <person name="Molpeceres G."/>
            <person name="Ruiz-Duenas F.J."/>
            <person name="Serrano A."/>
            <person name="Henrissat B."/>
            <person name="Drula E."/>
            <person name="Hughes K.W."/>
            <person name="Mata J.L."/>
            <person name="Ishikawa N.K."/>
            <person name="Vargas-Isla R."/>
            <person name="Ushijima S."/>
            <person name="Smith C.A."/>
            <person name="Donoghue J."/>
            <person name="Ahrendt S."/>
            <person name="Andreopoulos W."/>
            <person name="He G."/>
            <person name="LaButti K."/>
            <person name="Lipzen A."/>
            <person name="Ng V."/>
            <person name="Riley R."/>
            <person name="Sandor L."/>
            <person name="Barry K."/>
            <person name="Martinez A.T."/>
            <person name="Xiao Y."/>
            <person name="Gibbons J.G."/>
            <person name="Terashima K."/>
            <person name="Grigoriev I.V."/>
            <person name="Hibbett D."/>
        </authorList>
    </citation>
    <scope>NUCLEOTIDE SEQUENCE</scope>
    <source>
        <strain evidence="2">Sp2 HRB7682 ss15</strain>
    </source>
</reference>
<feature type="region of interest" description="Disordered" evidence="1">
    <location>
        <begin position="225"/>
        <end position="272"/>
    </location>
</feature>
<gene>
    <name evidence="2" type="ORF">C8J55DRAFT_486351</name>
</gene>
<accession>A0A9W9DXQ4</accession>